<keyword evidence="8 10" id="KW-1133">Transmembrane helix</keyword>
<organism evidence="13 14">
    <name type="scientific">Mycobacterium helveticum</name>
    <dbReference type="NCBI Taxonomy" id="2592811"/>
    <lineage>
        <taxon>Bacteria</taxon>
        <taxon>Bacillati</taxon>
        <taxon>Actinomycetota</taxon>
        <taxon>Actinomycetes</taxon>
        <taxon>Mycobacteriales</taxon>
        <taxon>Mycobacteriaceae</taxon>
        <taxon>Mycobacterium</taxon>
    </lineage>
</organism>
<keyword evidence="9 10" id="KW-0472">Membrane</keyword>
<dbReference type="SUPFAM" id="SSF161098">
    <property type="entry name" value="MetI-like"/>
    <property type="match status" value="1"/>
</dbReference>
<gene>
    <name evidence="13" type="primary">pstA</name>
    <name evidence="13" type="ORF">FPZ47_20430</name>
</gene>
<feature type="transmembrane region" description="Helical" evidence="10">
    <location>
        <begin position="122"/>
        <end position="144"/>
    </location>
</feature>
<evidence type="ECO:0000256" key="1">
    <source>
        <dbReference type="ARBA" id="ARBA00003510"/>
    </source>
</evidence>
<evidence type="ECO:0000256" key="6">
    <source>
        <dbReference type="ARBA" id="ARBA00022592"/>
    </source>
</evidence>
<keyword evidence="4" id="KW-0813">Transport</keyword>
<keyword evidence="7 10" id="KW-0812">Transmembrane</keyword>
<dbReference type="InterPro" id="IPR035906">
    <property type="entry name" value="MetI-like_sf"/>
</dbReference>
<feature type="transmembrane region" description="Helical" evidence="10">
    <location>
        <begin position="274"/>
        <end position="292"/>
    </location>
</feature>
<evidence type="ECO:0000259" key="12">
    <source>
        <dbReference type="PROSITE" id="PS50928"/>
    </source>
</evidence>
<comment type="similarity">
    <text evidence="3 10">Belongs to the binding-protein-dependent transport system permease family. CysTW subfamily.</text>
</comment>
<dbReference type="OrthoDB" id="9775069at2"/>
<dbReference type="PANTHER" id="PTHR42922">
    <property type="entry name" value="PHOSPHATE TRANSPORT SYSTEM PERMEASE PROTEIN PSTA"/>
    <property type="match status" value="1"/>
</dbReference>
<evidence type="ECO:0000256" key="5">
    <source>
        <dbReference type="ARBA" id="ARBA00022475"/>
    </source>
</evidence>
<evidence type="ECO:0000256" key="3">
    <source>
        <dbReference type="ARBA" id="ARBA00007069"/>
    </source>
</evidence>
<evidence type="ECO:0000313" key="14">
    <source>
        <dbReference type="Proteomes" id="UP000320513"/>
    </source>
</evidence>
<comment type="caution">
    <text evidence="13">The sequence shown here is derived from an EMBL/GenBank/DDBJ whole genome shotgun (WGS) entry which is preliminary data.</text>
</comment>
<dbReference type="Proteomes" id="UP000320513">
    <property type="component" value="Unassembled WGS sequence"/>
</dbReference>
<evidence type="ECO:0000256" key="2">
    <source>
        <dbReference type="ARBA" id="ARBA00004651"/>
    </source>
</evidence>
<comment type="function">
    <text evidence="1">Part of the binding-protein-dependent transport system for phosphate; probably responsible for the translocation of the substrate across the membrane.</text>
</comment>
<dbReference type="InterPro" id="IPR005672">
    <property type="entry name" value="Phosphate_PstA"/>
</dbReference>
<dbReference type="Pfam" id="PF00528">
    <property type="entry name" value="BPD_transp_1"/>
    <property type="match status" value="1"/>
</dbReference>
<name>A0A557XHE5_9MYCO</name>
<accession>A0A557XHE5</accession>
<dbReference type="PROSITE" id="PS50928">
    <property type="entry name" value="ABC_TM1"/>
    <property type="match status" value="1"/>
</dbReference>
<dbReference type="InterPro" id="IPR051408">
    <property type="entry name" value="Phosphate_transprt_permease"/>
</dbReference>
<protein>
    <recommendedName>
        <fullName evidence="10">Phosphate transport system permease protein PstA</fullName>
    </recommendedName>
</protein>
<evidence type="ECO:0000256" key="11">
    <source>
        <dbReference type="SAM" id="MobiDB-lite"/>
    </source>
</evidence>
<dbReference type="GO" id="GO:0005886">
    <property type="term" value="C:plasma membrane"/>
    <property type="evidence" value="ECO:0007669"/>
    <property type="project" value="UniProtKB-SubCell"/>
</dbReference>
<dbReference type="GO" id="GO:0035435">
    <property type="term" value="P:phosphate ion transmembrane transport"/>
    <property type="evidence" value="ECO:0007669"/>
    <property type="project" value="InterPro"/>
</dbReference>
<dbReference type="PANTHER" id="PTHR42922:SF1">
    <property type="entry name" value="PHOSPHATE TRANSPORT SYSTEM PERMEASE PROTEIN PSTA"/>
    <property type="match status" value="1"/>
</dbReference>
<evidence type="ECO:0000256" key="8">
    <source>
        <dbReference type="ARBA" id="ARBA00022989"/>
    </source>
</evidence>
<dbReference type="CDD" id="cd06261">
    <property type="entry name" value="TM_PBP2"/>
    <property type="match status" value="1"/>
</dbReference>
<feature type="region of interest" description="Disordered" evidence="11">
    <location>
        <begin position="304"/>
        <end position="331"/>
    </location>
</feature>
<keyword evidence="14" id="KW-1185">Reference proteome</keyword>
<feature type="transmembrane region" description="Helical" evidence="10">
    <location>
        <begin position="203"/>
        <end position="224"/>
    </location>
</feature>
<evidence type="ECO:0000313" key="13">
    <source>
        <dbReference type="EMBL" id="TVS85105.1"/>
    </source>
</evidence>
<dbReference type="InterPro" id="IPR000515">
    <property type="entry name" value="MetI-like"/>
</dbReference>
<proteinExistence type="inferred from homology"/>
<evidence type="ECO:0000256" key="9">
    <source>
        <dbReference type="ARBA" id="ARBA00023136"/>
    </source>
</evidence>
<sequence>MTSILDRPLKARTFPGLGRRRRVVNNLAGLFVTTSMVVALAPLVYVLFSVIAKGYRAIASAAWWTQSQAGMTAFVAGGGAYHAIVGTLLQGLVCAVISVPISIMVAIYLVEYGGGTPLGRVASFMVDVLSGVPSIVAALFIYTLGVATFGLARSEFAVSLALVLLMLPVIVRATEEMLRIVPVDLREASYALGIPKWKTIARIVIPTGLSGIITGIMLAVARALGETAPLLILVGYSQSMGWDIFHGFIGSLPGMIYDQALAGAGVDPVPTDRLWGAALTLILVIAVINIGARVMSKIFAPASQGRSTRWPSGWTSRASTSITGRFRPSRM</sequence>
<keyword evidence="5 10" id="KW-1003">Cell membrane</keyword>
<evidence type="ECO:0000256" key="10">
    <source>
        <dbReference type="RuleBase" id="RU363043"/>
    </source>
</evidence>
<dbReference type="AlphaFoldDB" id="A0A557XHE5"/>
<feature type="domain" description="ABC transmembrane type-1" evidence="12">
    <location>
        <begin position="84"/>
        <end position="296"/>
    </location>
</feature>
<feature type="transmembrane region" description="Helical" evidence="10">
    <location>
        <begin position="27"/>
        <end position="48"/>
    </location>
</feature>
<keyword evidence="6" id="KW-0592">Phosphate transport</keyword>
<feature type="compositionally biased region" description="Polar residues" evidence="11">
    <location>
        <begin position="304"/>
        <end position="323"/>
    </location>
</feature>
<feature type="transmembrane region" description="Helical" evidence="10">
    <location>
        <begin position="88"/>
        <end position="110"/>
    </location>
</feature>
<feature type="transmembrane region" description="Helical" evidence="10">
    <location>
        <begin position="156"/>
        <end position="174"/>
    </location>
</feature>
<comment type="subcellular location">
    <subcellularLocation>
        <location evidence="2 10">Cell membrane</location>
        <topology evidence="2 10">Multi-pass membrane protein</topology>
    </subcellularLocation>
</comment>
<dbReference type="NCBIfam" id="TIGR00974">
    <property type="entry name" value="3a0107s02c"/>
    <property type="match status" value="1"/>
</dbReference>
<reference evidence="13 14" key="1">
    <citation type="submission" date="2019-07" db="EMBL/GenBank/DDBJ databases">
        <title>New Mycobacterium species.</title>
        <authorList>
            <person name="Tortoli E."/>
            <person name="Ghielmetti G."/>
            <person name="Friedel U."/>
            <person name="Trovato A."/>
        </authorList>
    </citation>
    <scope>NUCLEOTIDE SEQUENCE [LARGE SCALE GENOMIC DNA]</scope>
    <source>
        <strain evidence="13 14">16-83</strain>
    </source>
</reference>
<evidence type="ECO:0000256" key="4">
    <source>
        <dbReference type="ARBA" id="ARBA00022448"/>
    </source>
</evidence>
<dbReference type="Gene3D" id="1.10.3720.10">
    <property type="entry name" value="MetI-like"/>
    <property type="match status" value="1"/>
</dbReference>
<evidence type="ECO:0000256" key="7">
    <source>
        <dbReference type="ARBA" id="ARBA00022692"/>
    </source>
</evidence>
<dbReference type="EMBL" id="VMQU01000105">
    <property type="protein sequence ID" value="TVS85105.1"/>
    <property type="molecule type" value="Genomic_DNA"/>
</dbReference>
<dbReference type="GO" id="GO:0005315">
    <property type="term" value="F:phosphate transmembrane transporter activity"/>
    <property type="evidence" value="ECO:0007669"/>
    <property type="project" value="InterPro"/>
</dbReference>